<proteinExistence type="predicted"/>
<evidence type="ECO:0000313" key="2">
    <source>
        <dbReference type="Proteomes" id="UP000789525"/>
    </source>
</evidence>
<feature type="non-terminal residue" evidence="1">
    <location>
        <position position="1"/>
    </location>
</feature>
<evidence type="ECO:0000313" key="1">
    <source>
        <dbReference type="EMBL" id="CAG8719145.1"/>
    </source>
</evidence>
<protein>
    <submittedName>
        <fullName evidence="1">4360_t:CDS:1</fullName>
    </submittedName>
</protein>
<organism evidence="1 2">
    <name type="scientific">Acaulospora colombiana</name>
    <dbReference type="NCBI Taxonomy" id="27376"/>
    <lineage>
        <taxon>Eukaryota</taxon>
        <taxon>Fungi</taxon>
        <taxon>Fungi incertae sedis</taxon>
        <taxon>Mucoromycota</taxon>
        <taxon>Glomeromycotina</taxon>
        <taxon>Glomeromycetes</taxon>
        <taxon>Diversisporales</taxon>
        <taxon>Acaulosporaceae</taxon>
        <taxon>Acaulospora</taxon>
    </lineage>
</organism>
<sequence length="188" mass="21852">SITGSQHTQNEGQNDGHLKVPEQHSNYTPANPVVVDNVVSLQTLLAHLNHIIRFTNIHHKDQNLFLQYLARAEYRYIIWLNLLDQHRPPPDSIPMPPLDVALFWCAHITNVLAYKEDLIRLYGEHMLAYNFPLLHLDAINSEGDDYVDADSIRTWQSFSNEPYNLKFDDDRPFLLNCPFCMKENRIDA</sequence>
<gene>
    <name evidence="1" type="ORF">ACOLOM_LOCUS11058</name>
</gene>
<feature type="non-terminal residue" evidence="1">
    <location>
        <position position="188"/>
    </location>
</feature>
<accession>A0ACA9PP58</accession>
<name>A0ACA9PP58_9GLOM</name>
<dbReference type="EMBL" id="CAJVPT010038047">
    <property type="protein sequence ID" value="CAG8719145.1"/>
    <property type="molecule type" value="Genomic_DNA"/>
</dbReference>
<comment type="caution">
    <text evidence="1">The sequence shown here is derived from an EMBL/GenBank/DDBJ whole genome shotgun (WGS) entry which is preliminary data.</text>
</comment>
<reference evidence="1" key="1">
    <citation type="submission" date="2021-06" db="EMBL/GenBank/DDBJ databases">
        <authorList>
            <person name="Kallberg Y."/>
            <person name="Tangrot J."/>
            <person name="Rosling A."/>
        </authorList>
    </citation>
    <scope>NUCLEOTIDE SEQUENCE</scope>
    <source>
        <strain evidence="1">CL356</strain>
    </source>
</reference>
<dbReference type="Proteomes" id="UP000789525">
    <property type="component" value="Unassembled WGS sequence"/>
</dbReference>
<keyword evidence="2" id="KW-1185">Reference proteome</keyword>